<gene>
    <name evidence="2 3" type="primary">rsfS</name>
    <name evidence="3" type="ORF">VLY81_08875</name>
</gene>
<dbReference type="HAMAP" id="MF_01477">
    <property type="entry name" value="Iojap_RsfS"/>
    <property type="match status" value="1"/>
</dbReference>
<comment type="subunit">
    <text evidence="2">Interacts with ribosomal protein uL14 (rplN).</text>
</comment>
<comment type="similarity">
    <text evidence="1 2">Belongs to the Iojap/RsfS family.</text>
</comment>
<dbReference type="InterPro" id="IPR004394">
    <property type="entry name" value="Iojap/RsfS/C7orf30"/>
</dbReference>
<dbReference type="PANTHER" id="PTHR21043">
    <property type="entry name" value="IOJAP SUPERFAMILY ORTHOLOG"/>
    <property type="match status" value="1"/>
</dbReference>
<dbReference type="PANTHER" id="PTHR21043:SF0">
    <property type="entry name" value="MITOCHONDRIAL ASSEMBLY OF RIBOSOMAL LARGE SUBUNIT PROTEIN 1"/>
    <property type="match status" value="1"/>
</dbReference>
<evidence type="ECO:0000256" key="2">
    <source>
        <dbReference type="HAMAP-Rule" id="MF_01477"/>
    </source>
</evidence>
<keyword evidence="4" id="KW-1185">Reference proteome</keyword>
<keyword evidence="2" id="KW-0678">Repressor</keyword>
<protein>
    <recommendedName>
        <fullName evidence="2">Ribosomal silencing factor RsfS</fullName>
    </recommendedName>
</protein>
<dbReference type="Gene3D" id="3.30.460.10">
    <property type="entry name" value="Beta Polymerase, domain 2"/>
    <property type="match status" value="1"/>
</dbReference>
<dbReference type="RefSeq" id="WP_324667809.1">
    <property type="nucleotide sequence ID" value="NZ_CP141614.1"/>
</dbReference>
<evidence type="ECO:0000313" key="4">
    <source>
        <dbReference type="Proteomes" id="UP001333102"/>
    </source>
</evidence>
<keyword evidence="2" id="KW-0810">Translation regulation</keyword>
<dbReference type="NCBIfam" id="TIGR00090">
    <property type="entry name" value="rsfS_iojap_ybeB"/>
    <property type="match status" value="1"/>
</dbReference>
<accession>A0ABZ1BLD6</accession>
<name>A0ABZ1BLD6_9FIRM</name>
<evidence type="ECO:0000313" key="3">
    <source>
        <dbReference type="EMBL" id="WRP13564.1"/>
    </source>
</evidence>
<organism evidence="3 4">
    <name type="scientific">Geochorda subterranea</name>
    <dbReference type="NCBI Taxonomy" id="3109564"/>
    <lineage>
        <taxon>Bacteria</taxon>
        <taxon>Bacillati</taxon>
        <taxon>Bacillota</taxon>
        <taxon>Limnochordia</taxon>
        <taxon>Limnochordales</taxon>
        <taxon>Geochordaceae</taxon>
        <taxon>Geochorda</taxon>
    </lineage>
</organism>
<reference evidence="4" key="1">
    <citation type="submission" date="2023-12" db="EMBL/GenBank/DDBJ databases">
        <title>Novel isolates from deep terrestrial aquifers shed light on the physiology and ecology of the class Limnochordia.</title>
        <authorList>
            <person name="Karnachuk O.V."/>
            <person name="Lukina A.P."/>
            <person name="Avakyan M.R."/>
            <person name="Kadnikov V."/>
            <person name="Begmatov S."/>
            <person name="Beletsky A.V."/>
            <person name="Mardanov A.V."/>
            <person name="Ravin N.V."/>
        </authorList>
    </citation>
    <scope>NUCLEOTIDE SEQUENCE [LARGE SCALE GENOMIC DNA]</scope>
    <source>
        <strain evidence="4">LN</strain>
    </source>
</reference>
<dbReference type="EMBL" id="CP141614">
    <property type="protein sequence ID" value="WRP13564.1"/>
    <property type="molecule type" value="Genomic_DNA"/>
</dbReference>
<keyword evidence="2" id="KW-0963">Cytoplasm</keyword>
<proteinExistence type="inferred from homology"/>
<evidence type="ECO:0000256" key="1">
    <source>
        <dbReference type="ARBA" id="ARBA00010574"/>
    </source>
</evidence>
<dbReference type="Proteomes" id="UP001333102">
    <property type="component" value="Chromosome"/>
</dbReference>
<comment type="subcellular location">
    <subcellularLocation>
        <location evidence="2">Cytoplasm</location>
    </subcellularLocation>
</comment>
<dbReference type="Pfam" id="PF02410">
    <property type="entry name" value="RsfS"/>
    <property type="match status" value="1"/>
</dbReference>
<dbReference type="SUPFAM" id="SSF81301">
    <property type="entry name" value="Nucleotidyltransferase"/>
    <property type="match status" value="1"/>
</dbReference>
<sequence length="117" mass="12984">MIRLLESARLAQLAARAADERKASDTVVLDLRERSPLADFFVVTSGTSTPHLRAIAEHVERALDAAGARPPRREGGDGARWILLDYGEVVVHIFHHAEREFYSLESLWDGSPPRTAP</sequence>
<dbReference type="InterPro" id="IPR043519">
    <property type="entry name" value="NT_sf"/>
</dbReference>
<comment type="function">
    <text evidence="2">Functions as a ribosomal silencing factor. Interacts with ribosomal protein uL14 (rplN), blocking formation of intersubunit bridge B8. Prevents association of the 30S and 50S ribosomal subunits and the formation of functional ribosomes, thus repressing translation.</text>
</comment>